<dbReference type="AlphaFoldDB" id="B5Y6F7"/>
<keyword evidence="3" id="KW-1185">Reference proteome</keyword>
<dbReference type="eggNOG" id="ENOG5032RG0">
    <property type="taxonomic scope" value="Bacteria"/>
</dbReference>
<dbReference type="InterPro" id="IPR031584">
    <property type="entry name" value="Put_ABC_export"/>
</dbReference>
<reference evidence="2 3" key="2">
    <citation type="journal article" date="2014" name="Genome Announc.">
        <title>Complete Genome Sequence of Coprothermobacter proteolyticus DSM 5265.</title>
        <authorList>
            <person name="Alexiev A."/>
            <person name="Coil D.A."/>
            <person name="Badger J.H."/>
            <person name="Enticknap J."/>
            <person name="Ward N."/>
            <person name="Robb F.T."/>
            <person name="Eisen J.A."/>
        </authorList>
    </citation>
    <scope>NUCLEOTIDE SEQUENCE [LARGE SCALE GENOMIC DNA]</scope>
    <source>
        <strain evidence="3">ATCC 35245 / DSM 5265 / OCM 4 / BT</strain>
    </source>
</reference>
<sequence length="536" mass="59899">MKTSNILGGFRALYFLDSTKYKNYVIDAIHHPAKLAGLVVQYGLQFIWILPFLFKRSDPLESPWYLSLDVIGSVIMALLLLIFLGGLNKASVSYAPGTYTMADANLLFPSPINQRSVYAWSMIRQFWSSLYTTVLAIIYLPLFGRMLNLPMNHIRLVYSGLTIMVLSILVSSLNFFVFSIAHRFNIGRLIKRFIKVLIIAVLAYVAWGMLSGDNVWEGLLTTLNGPLLGSIPIIGWAKTLIMAPFMSRISPPLFSVLLASTLAVVALSIYYAVDFYEESVTVAEWAQAVSKGDMSSLQSSSEKPQKKSKEMDLDWNLKGPWAFTWKQAIGNKRSQKFIILGWDQLLLLILGAIVGYFSEGFSSITVFALIYVVMYAMLVQVLPVGVQYELHKQYIYLLPGRPWQKISAVNALLSLRAGMRAMALVLPIWILSGLTFSEALAVFLFIMSADVLVLFGMSVVNVIFPTFDSGNVLTVYLRFAVFALSMAPAILIALLIGIPTESFLWGYFGFAVGAVLTVFLQLLITDKIFWRMEMPS</sequence>
<dbReference type="STRING" id="309798.COPRO5265_1580"/>
<feature type="transmembrane region" description="Helical" evidence="1">
    <location>
        <begin position="476"/>
        <end position="498"/>
    </location>
</feature>
<name>B5Y6F7_COPPD</name>
<evidence type="ECO:0000313" key="3">
    <source>
        <dbReference type="Proteomes" id="UP000001732"/>
    </source>
</evidence>
<dbReference type="Proteomes" id="UP000001732">
    <property type="component" value="Chromosome"/>
</dbReference>
<feature type="transmembrane region" description="Helical" evidence="1">
    <location>
        <begin position="35"/>
        <end position="54"/>
    </location>
</feature>
<dbReference type="EMBL" id="CP001145">
    <property type="protein sequence ID" value="ACI16954.1"/>
    <property type="molecule type" value="Genomic_DNA"/>
</dbReference>
<feature type="transmembrane region" description="Helical" evidence="1">
    <location>
        <begin position="126"/>
        <end position="144"/>
    </location>
</feature>
<accession>B5Y6F7</accession>
<dbReference type="Pfam" id="PF16962">
    <property type="entry name" value="ABC_export"/>
    <property type="match status" value="1"/>
</dbReference>
<proteinExistence type="predicted"/>
<dbReference type="OrthoDB" id="1719060at2"/>
<feature type="transmembrane region" description="Helical" evidence="1">
    <location>
        <begin position="364"/>
        <end position="386"/>
    </location>
</feature>
<feature type="transmembrane region" description="Helical" evidence="1">
    <location>
        <begin position="66"/>
        <end position="87"/>
    </location>
</feature>
<keyword evidence="1" id="KW-0812">Transmembrane</keyword>
<dbReference type="KEGG" id="cpo:COPRO5265_1580"/>
<gene>
    <name evidence="2" type="ordered locus">COPRO5265_1580</name>
</gene>
<feature type="transmembrane region" description="Helical" evidence="1">
    <location>
        <begin position="156"/>
        <end position="181"/>
    </location>
</feature>
<feature type="transmembrane region" description="Helical" evidence="1">
    <location>
        <begin position="504"/>
        <end position="524"/>
    </location>
</feature>
<evidence type="ECO:0000313" key="2">
    <source>
        <dbReference type="EMBL" id="ACI16954.1"/>
    </source>
</evidence>
<reference evidence="3" key="1">
    <citation type="submission" date="2008-08" db="EMBL/GenBank/DDBJ databases">
        <title>The complete genome sequence of Coprothermobacter proteolyticus strain ATCC 5245 / DSM 5265 / BT.</title>
        <authorList>
            <person name="Dodson R.J."/>
            <person name="Durkin A.S."/>
            <person name="Wu M."/>
            <person name="Eisen J."/>
            <person name="Sutton G."/>
        </authorList>
    </citation>
    <scope>NUCLEOTIDE SEQUENCE [LARGE SCALE GENOMIC DNA]</scope>
    <source>
        <strain evidence="3">ATCC 35245 / DSM 5265 / OCM 4 / BT</strain>
    </source>
</reference>
<keyword evidence="1" id="KW-1133">Transmembrane helix</keyword>
<organism evidence="2 3">
    <name type="scientific">Coprothermobacter proteolyticus (strain ATCC 35245 / DSM 5265 / OCM 4 / BT)</name>
    <dbReference type="NCBI Taxonomy" id="309798"/>
    <lineage>
        <taxon>Bacteria</taxon>
        <taxon>Pseudomonadati</taxon>
        <taxon>Coprothermobacterota</taxon>
        <taxon>Coprothermobacteria</taxon>
        <taxon>Coprothermobacterales</taxon>
        <taxon>Coprothermobacteraceae</taxon>
        <taxon>Coprothermobacter</taxon>
    </lineage>
</organism>
<dbReference type="RefSeq" id="WP_012543606.1">
    <property type="nucleotide sequence ID" value="NC_011295.1"/>
</dbReference>
<evidence type="ECO:0000256" key="1">
    <source>
        <dbReference type="SAM" id="Phobius"/>
    </source>
</evidence>
<dbReference type="HOGENOM" id="CLU_513803_0_0_9"/>
<protein>
    <submittedName>
        <fullName evidence="2">Uncharacterized protein</fullName>
    </submittedName>
</protein>
<feature type="transmembrane region" description="Helical" evidence="1">
    <location>
        <begin position="253"/>
        <end position="273"/>
    </location>
</feature>
<feature type="transmembrane region" description="Helical" evidence="1">
    <location>
        <begin position="193"/>
        <end position="210"/>
    </location>
</feature>
<feature type="transmembrane region" description="Helical" evidence="1">
    <location>
        <begin position="337"/>
        <end position="358"/>
    </location>
</feature>
<keyword evidence="1" id="KW-0472">Membrane</keyword>